<reference evidence="3" key="1">
    <citation type="submission" date="2022-11" db="UniProtKB">
        <authorList>
            <consortium name="WormBaseParasite"/>
        </authorList>
    </citation>
    <scope>IDENTIFICATION</scope>
</reference>
<accession>A0A914XC32</accession>
<proteinExistence type="predicted"/>
<evidence type="ECO:0000313" key="2">
    <source>
        <dbReference type="Proteomes" id="UP000887566"/>
    </source>
</evidence>
<feature type="domain" description="MADF" evidence="1">
    <location>
        <begin position="14"/>
        <end position="51"/>
    </location>
</feature>
<dbReference type="InterPro" id="IPR006578">
    <property type="entry name" value="MADF-dom"/>
</dbReference>
<dbReference type="AlphaFoldDB" id="A0A914XC32"/>
<organism evidence="2 3">
    <name type="scientific">Plectus sambesii</name>
    <dbReference type="NCBI Taxonomy" id="2011161"/>
    <lineage>
        <taxon>Eukaryota</taxon>
        <taxon>Metazoa</taxon>
        <taxon>Ecdysozoa</taxon>
        <taxon>Nematoda</taxon>
        <taxon>Chromadorea</taxon>
        <taxon>Plectida</taxon>
        <taxon>Plectina</taxon>
        <taxon>Plectoidea</taxon>
        <taxon>Plectidae</taxon>
        <taxon>Plectus</taxon>
    </lineage>
</organism>
<name>A0A914XC32_9BILA</name>
<keyword evidence="2" id="KW-1185">Reference proteome</keyword>
<protein>
    <submittedName>
        <fullName evidence="3">MADF domain-containing protein</fullName>
    </submittedName>
</protein>
<evidence type="ECO:0000259" key="1">
    <source>
        <dbReference type="Pfam" id="PF10545"/>
    </source>
</evidence>
<evidence type="ECO:0000313" key="3">
    <source>
        <dbReference type="WBParaSite" id="PSAMB.scaffold6978size8480.g29441.t1"/>
    </source>
</evidence>
<sequence length="55" mass="6067">MNKIPGGDAEIRRLIEIVHSTPSLWDKSASGFAKSLADKTKIWEDVAETLDIGVR</sequence>
<dbReference type="Pfam" id="PF10545">
    <property type="entry name" value="MADF_DNA_bdg"/>
    <property type="match status" value="1"/>
</dbReference>
<dbReference type="WBParaSite" id="PSAMB.scaffold6978size8480.g29441.t1">
    <property type="protein sequence ID" value="PSAMB.scaffold6978size8480.g29441.t1"/>
    <property type="gene ID" value="PSAMB.scaffold6978size8480.g29441"/>
</dbReference>
<dbReference type="Proteomes" id="UP000887566">
    <property type="component" value="Unplaced"/>
</dbReference>